<sequence length="58" mass="6421">MDDSRQLRAQAKRCRQLADQISDVFAHGGLIALADDLESRAAELESENPPVRSNPTQE</sequence>
<protein>
    <submittedName>
        <fullName evidence="1">Uncharacterized protein</fullName>
    </submittedName>
</protein>
<gene>
    <name evidence="1" type="ORF">SCH01S_53_00580</name>
</gene>
<dbReference type="EMBL" id="BBWU01000053">
    <property type="protein sequence ID" value="GAO40986.1"/>
    <property type="molecule type" value="Genomic_DNA"/>
</dbReference>
<reference evidence="1 2" key="1">
    <citation type="submission" date="2015-04" db="EMBL/GenBank/DDBJ databases">
        <title>Whole genome shotgun sequence of Sphingomonas changbaiensis NBRC 104936.</title>
        <authorList>
            <person name="Katano-Makiyama Y."/>
            <person name="Hosoyama A."/>
            <person name="Hashimoto M."/>
            <person name="Noguchi M."/>
            <person name="Tsuchikane K."/>
            <person name="Ohji S."/>
            <person name="Yamazoe A."/>
            <person name="Ichikawa N."/>
            <person name="Kimura A."/>
            <person name="Fujita N."/>
        </authorList>
    </citation>
    <scope>NUCLEOTIDE SEQUENCE [LARGE SCALE GENOMIC DNA]</scope>
    <source>
        <strain evidence="1 2">NBRC 104936</strain>
    </source>
</reference>
<dbReference type="AlphaFoldDB" id="A0A0E9MU98"/>
<evidence type="ECO:0000313" key="1">
    <source>
        <dbReference type="EMBL" id="GAO40986.1"/>
    </source>
</evidence>
<comment type="caution">
    <text evidence="1">The sequence shown here is derived from an EMBL/GenBank/DDBJ whole genome shotgun (WGS) entry which is preliminary data.</text>
</comment>
<dbReference type="Proteomes" id="UP000033202">
    <property type="component" value="Unassembled WGS sequence"/>
</dbReference>
<keyword evidence="2" id="KW-1185">Reference proteome</keyword>
<proteinExistence type="predicted"/>
<evidence type="ECO:0000313" key="2">
    <source>
        <dbReference type="Proteomes" id="UP000033202"/>
    </source>
</evidence>
<dbReference type="RefSeq" id="WP_157033028.1">
    <property type="nucleotide sequence ID" value="NZ_BBWU01000053.1"/>
</dbReference>
<organism evidence="1 2">
    <name type="scientific">Sphingomonas changbaiensis NBRC 104936</name>
    <dbReference type="NCBI Taxonomy" id="1219043"/>
    <lineage>
        <taxon>Bacteria</taxon>
        <taxon>Pseudomonadati</taxon>
        <taxon>Pseudomonadota</taxon>
        <taxon>Alphaproteobacteria</taxon>
        <taxon>Sphingomonadales</taxon>
        <taxon>Sphingomonadaceae</taxon>
        <taxon>Sphingomonas</taxon>
    </lineage>
</organism>
<accession>A0A0E9MU98</accession>
<name>A0A0E9MU98_9SPHN</name>